<feature type="domain" description="BIG2" evidence="2">
    <location>
        <begin position="213"/>
        <end position="253"/>
    </location>
</feature>
<dbReference type="InterPro" id="IPR016187">
    <property type="entry name" value="CTDL_fold"/>
</dbReference>
<evidence type="ECO:0000259" key="2">
    <source>
        <dbReference type="Pfam" id="PF02368"/>
    </source>
</evidence>
<dbReference type="RefSeq" id="WP_120078258.1">
    <property type="nucleotide sequence ID" value="NZ_RAHG01000006.1"/>
</dbReference>
<dbReference type="Gene3D" id="2.60.40.1080">
    <property type="match status" value="1"/>
</dbReference>
<dbReference type="Pfam" id="PF02368">
    <property type="entry name" value="Big_2"/>
    <property type="match status" value="1"/>
</dbReference>
<evidence type="ECO:0000256" key="1">
    <source>
        <dbReference type="SAM" id="SignalP"/>
    </source>
</evidence>
<gene>
    <name evidence="3" type="ORF">D5396_13795</name>
</gene>
<keyword evidence="4" id="KW-1185">Reference proteome</keyword>
<dbReference type="InterPro" id="IPR008964">
    <property type="entry name" value="Invasin/intimin_cell_adhesion"/>
</dbReference>
<organism evidence="3 4">
    <name type="scientific">Rahnella inusitata</name>
    <dbReference type="NCBI Taxonomy" id="58169"/>
    <lineage>
        <taxon>Bacteria</taxon>
        <taxon>Pseudomonadati</taxon>
        <taxon>Pseudomonadota</taxon>
        <taxon>Gammaproteobacteria</taxon>
        <taxon>Enterobacterales</taxon>
        <taxon>Yersiniaceae</taxon>
        <taxon>Rahnella</taxon>
    </lineage>
</organism>
<protein>
    <recommendedName>
        <fullName evidence="2">BIG2 domain-containing protein</fullName>
    </recommendedName>
</protein>
<keyword evidence="1" id="KW-0732">Signal</keyword>
<dbReference type="SUPFAM" id="SSF49373">
    <property type="entry name" value="Invasin/intimin cell-adhesion fragments"/>
    <property type="match status" value="1"/>
</dbReference>
<sequence length="367" mass="39563">MIKKLIKHFVFILLIAMSLNTSFAAPFTGGADSNLTGAAGTLIGTVPSVSNASGETGKIDFIKNDKHDPSRQLYVGDNVTLSWNLIDSEGDADDSVSSVVWRCDHPQKGQRILATGVDSYTITSKDLGCFIGISLQPQTLTGAPRENDLLTIDDISSYYQDDNIVDGPVAFNPHAITITEYTVAPGTTQSKTVEADLILHTGWNGAKLQLETDNVASEVTWKSSNEEIATVSSSGLVTFKAKGAVTFTVSNGEATNRITFNPDLFYVFSTVERTWYEASDWCAEQGYSMPAIGQLSTGANKREIPFAALWQEWGNVSVEGANVAGYFFWSGTEWSPGSLHADYMDISDGYITTNGKSSKNGAVCLVP</sequence>
<dbReference type="EMBL" id="RAHG01000006">
    <property type="protein sequence ID" value="RJT12215.1"/>
    <property type="molecule type" value="Genomic_DNA"/>
</dbReference>
<reference evidence="3 4" key="1">
    <citation type="submission" date="2018-09" db="EMBL/GenBank/DDBJ databases">
        <authorList>
            <person name="Le Fleche-Mateos A."/>
        </authorList>
    </citation>
    <scope>NUCLEOTIDE SEQUENCE [LARGE SCALE GENOMIC DNA]</scope>
    <source>
        <strain evidence="3 4">DSM 30078</strain>
    </source>
</reference>
<proteinExistence type="predicted"/>
<comment type="caution">
    <text evidence="3">The sequence shown here is derived from an EMBL/GenBank/DDBJ whole genome shotgun (WGS) entry which is preliminary data.</text>
</comment>
<feature type="signal peptide" evidence="1">
    <location>
        <begin position="1"/>
        <end position="24"/>
    </location>
</feature>
<dbReference type="SUPFAM" id="SSF56436">
    <property type="entry name" value="C-type lectin-like"/>
    <property type="match status" value="1"/>
</dbReference>
<evidence type="ECO:0000313" key="4">
    <source>
        <dbReference type="Proteomes" id="UP000284119"/>
    </source>
</evidence>
<evidence type="ECO:0000313" key="3">
    <source>
        <dbReference type="EMBL" id="RJT12215.1"/>
    </source>
</evidence>
<name>A0ABX9P1C2_9GAMM</name>
<dbReference type="InterPro" id="IPR003343">
    <property type="entry name" value="Big_2"/>
</dbReference>
<accession>A0ABX9P1C2</accession>
<feature type="chain" id="PRO_5045895386" description="BIG2 domain-containing protein" evidence="1">
    <location>
        <begin position="25"/>
        <end position="367"/>
    </location>
</feature>
<dbReference type="Proteomes" id="UP000284119">
    <property type="component" value="Unassembled WGS sequence"/>
</dbReference>